<dbReference type="RefSeq" id="WP_068263650.1">
    <property type="nucleotide sequence ID" value="NZ_LWSK01000050.1"/>
</dbReference>
<name>A0A5B1CI21_9BACT</name>
<gene>
    <name evidence="1" type="ORF">LF1_21290</name>
</gene>
<evidence type="ECO:0000313" key="1">
    <source>
        <dbReference type="EMBL" id="KAA1259595.1"/>
    </source>
</evidence>
<dbReference type="EMBL" id="VRLW01000001">
    <property type="protein sequence ID" value="KAA1259595.1"/>
    <property type="molecule type" value="Genomic_DNA"/>
</dbReference>
<dbReference type="Proteomes" id="UP000322699">
    <property type="component" value="Unassembled WGS sequence"/>
</dbReference>
<evidence type="ECO:0000313" key="2">
    <source>
        <dbReference type="Proteomes" id="UP000322699"/>
    </source>
</evidence>
<proteinExistence type="predicted"/>
<sequence length="87" mass="9314">MNDKDFKILVSVAKLPKSERDFDIAGSDKAMCYSVKRLKGLSKDVLHGLVNGGCKGSAAAIWLKEVCREAKSGGTSKAVSESSTKKH</sequence>
<keyword evidence="2" id="KW-1185">Reference proteome</keyword>
<protein>
    <submittedName>
        <fullName evidence="1">Uncharacterized protein</fullName>
    </submittedName>
</protein>
<comment type="caution">
    <text evidence="1">The sequence shown here is derived from an EMBL/GenBank/DDBJ whole genome shotgun (WGS) entry which is preliminary data.</text>
</comment>
<organism evidence="1 2">
    <name type="scientific">Rubripirellula obstinata</name>
    <dbReference type="NCBI Taxonomy" id="406547"/>
    <lineage>
        <taxon>Bacteria</taxon>
        <taxon>Pseudomonadati</taxon>
        <taxon>Planctomycetota</taxon>
        <taxon>Planctomycetia</taxon>
        <taxon>Pirellulales</taxon>
        <taxon>Pirellulaceae</taxon>
        <taxon>Rubripirellula</taxon>
    </lineage>
</organism>
<dbReference type="AlphaFoldDB" id="A0A5B1CI21"/>
<reference evidence="1 2" key="1">
    <citation type="submission" date="2019-08" db="EMBL/GenBank/DDBJ databases">
        <title>Deep-cultivation of Planctomycetes and their phenomic and genomic characterization uncovers novel biology.</title>
        <authorList>
            <person name="Wiegand S."/>
            <person name="Jogler M."/>
            <person name="Boedeker C."/>
            <person name="Pinto D."/>
            <person name="Vollmers J."/>
            <person name="Rivas-Marin E."/>
            <person name="Kohn T."/>
            <person name="Peeters S.H."/>
            <person name="Heuer A."/>
            <person name="Rast P."/>
            <person name="Oberbeckmann S."/>
            <person name="Bunk B."/>
            <person name="Jeske O."/>
            <person name="Meyerdierks A."/>
            <person name="Storesund J.E."/>
            <person name="Kallscheuer N."/>
            <person name="Luecker S."/>
            <person name="Lage O.M."/>
            <person name="Pohl T."/>
            <person name="Merkel B.J."/>
            <person name="Hornburger P."/>
            <person name="Mueller R.-W."/>
            <person name="Bruemmer F."/>
            <person name="Labrenz M."/>
            <person name="Spormann A.M."/>
            <person name="Op Den Camp H."/>
            <person name="Overmann J."/>
            <person name="Amann R."/>
            <person name="Jetten M.S.M."/>
            <person name="Mascher T."/>
            <person name="Medema M.H."/>
            <person name="Devos D.P."/>
            <person name="Kaster A.-K."/>
            <person name="Ovreas L."/>
            <person name="Rohde M."/>
            <person name="Galperin M.Y."/>
            <person name="Jogler C."/>
        </authorList>
    </citation>
    <scope>NUCLEOTIDE SEQUENCE [LARGE SCALE GENOMIC DNA]</scope>
    <source>
        <strain evidence="1 2">LF1</strain>
    </source>
</reference>
<accession>A0A5B1CI21</accession>